<gene>
    <name evidence="1" type="ORF">KIY12_06895</name>
</gene>
<dbReference type="EMBL" id="JAHEAC010000061">
    <property type="protein sequence ID" value="MBX8644429.1"/>
    <property type="molecule type" value="Genomic_DNA"/>
</dbReference>
<accession>A0A8J7YTL4</accession>
<comment type="caution">
    <text evidence="1">The sequence shown here is derived from an EMBL/GenBank/DDBJ whole genome shotgun (WGS) entry which is preliminary data.</text>
</comment>
<sequence length="106" mass="12465">MTSPIYFNVPEALDYLLENRHVYTIRKRRKDDHQSTIARMGSYYDFHTVGSVSVKPVLLLHEEGREAQLCDYVSSSGFRTVQEWLSRVKEWKHPMMLYRVELIGGT</sequence>
<organism evidence="1 2">
    <name type="scientific">Candidatus Sysuiplasma superficiale</name>
    <dbReference type="NCBI Taxonomy" id="2823368"/>
    <lineage>
        <taxon>Archaea</taxon>
        <taxon>Methanobacteriati</taxon>
        <taxon>Thermoplasmatota</taxon>
        <taxon>Thermoplasmata</taxon>
        <taxon>Candidatus Sysuiplasmatales</taxon>
        <taxon>Candidatus Sysuiplasmataceae</taxon>
        <taxon>Candidatus Sysuiplasma</taxon>
    </lineage>
</organism>
<reference evidence="1" key="1">
    <citation type="submission" date="2021-05" db="EMBL/GenBank/DDBJ databases">
        <title>Genomic insights into ecological role and evolution of a novel Thermoplasmata order Candidatus Sysuiplasmatales.</title>
        <authorList>
            <person name="Yuan Y."/>
        </authorList>
    </citation>
    <scope>NUCLEOTIDE SEQUENCE</scope>
    <source>
        <strain evidence="1">TUT19-bin139</strain>
    </source>
</reference>
<protein>
    <submittedName>
        <fullName evidence="1">Uncharacterized protein</fullName>
    </submittedName>
</protein>
<evidence type="ECO:0000313" key="1">
    <source>
        <dbReference type="EMBL" id="MBX8644429.1"/>
    </source>
</evidence>
<name>A0A8J7YTL4_9ARCH</name>
<dbReference type="AlphaFoldDB" id="A0A8J7YTL4"/>
<evidence type="ECO:0000313" key="2">
    <source>
        <dbReference type="Proteomes" id="UP000750197"/>
    </source>
</evidence>
<proteinExistence type="predicted"/>
<dbReference type="Proteomes" id="UP000750197">
    <property type="component" value="Unassembled WGS sequence"/>
</dbReference>